<feature type="region of interest" description="Disordered" evidence="2">
    <location>
        <begin position="1145"/>
        <end position="1215"/>
    </location>
</feature>
<dbReference type="GO" id="GO:0005886">
    <property type="term" value="C:plasma membrane"/>
    <property type="evidence" value="ECO:0007669"/>
    <property type="project" value="TreeGrafter"/>
</dbReference>
<accession>A9D3H2</accession>
<dbReference type="PIRSF" id="PIRSF034039">
    <property type="entry name" value="UCP034039"/>
    <property type="match status" value="1"/>
</dbReference>
<dbReference type="STRING" id="411684.HPDFL43_04455"/>
<dbReference type="GO" id="GO:0090313">
    <property type="term" value="P:regulation of protein targeting to membrane"/>
    <property type="evidence" value="ECO:0007669"/>
    <property type="project" value="TreeGrafter"/>
</dbReference>
<dbReference type="EMBL" id="ABIA03000002">
    <property type="protein sequence ID" value="EDQ33674.2"/>
    <property type="molecule type" value="Genomic_DNA"/>
</dbReference>
<dbReference type="InterPro" id="IPR052894">
    <property type="entry name" value="AsmA-related"/>
</dbReference>
<evidence type="ECO:0000256" key="1">
    <source>
        <dbReference type="SAM" id="Coils"/>
    </source>
</evidence>
<keyword evidence="4" id="KW-1185">Reference proteome</keyword>
<dbReference type="PANTHER" id="PTHR30441:SF4">
    <property type="entry name" value="PROTEIN ASMA"/>
    <property type="match status" value="1"/>
</dbReference>
<dbReference type="Proteomes" id="UP000004291">
    <property type="component" value="Chromosome"/>
</dbReference>
<feature type="coiled-coil region" evidence="1">
    <location>
        <begin position="1085"/>
        <end position="1144"/>
    </location>
</feature>
<keyword evidence="1" id="KW-0175">Coiled coil</keyword>
<reference evidence="3 4" key="2">
    <citation type="submission" date="2012-06" db="EMBL/GenBank/DDBJ databases">
        <authorList>
            <person name="Fiebig A."/>
        </authorList>
    </citation>
    <scope>NUCLEOTIDE SEQUENCE [LARGE SCALE GENOMIC DNA]</scope>
    <source>
        <strain evidence="3 4">DFL-43</strain>
    </source>
</reference>
<protein>
    <submittedName>
        <fullName evidence="3">Membrane protein involved in colicin uptake</fullName>
    </submittedName>
</protein>
<dbReference type="HOGENOM" id="CLU_003996_0_0_5"/>
<dbReference type="eggNOG" id="COG2982">
    <property type="taxonomic scope" value="Bacteria"/>
</dbReference>
<name>A9D3H2_HOEPD</name>
<proteinExistence type="predicted"/>
<dbReference type="InterPro" id="IPR017023">
    <property type="entry name" value="UCP034039"/>
</dbReference>
<evidence type="ECO:0000256" key="2">
    <source>
        <dbReference type="SAM" id="MobiDB-lite"/>
    </source>
</evidence>
<comment type="caution">
    <text evidence="3">The sequence shown here is derived from an EMBL/GenBank/DDBJ whole genome shotgun (WGS) entry which is preliminary data.</text>
</comment>
<dbReference type="AlphaFoldDB" id="A9D3H2"/>
<evidence type="ECO:0000313" key="4">
    <source>
        <dbReference type="Proteomes" id="UP000004291"/>
    </source>
</evidence>
<organism evidence="3 4">
    <name type="scientific">Hoeflea phototrophica (strain DSM 17068 / NCIMB 14078 / DFL-43)</name>
    <dbReference type="NCBI Taxonomy" id="411684"/>
    <lineage>
        <taxon>Bacteria</taxon>
        <taxon>Pseudomonadati</taxon>
        <taxon>Pseudomonadota</taxon>
        <taxon>Alphaproteobacteria</taxon>
        <taxon>Hyphomicrobiales</taxon>
        <taxon>Rhizobiaceae</taxon>
        <taxon>Hoeflea</taxon>
    </lineage>
</organism>
<evidence type="ECO:0000313" key="3">
    <source>
        <dbReference type="EMBL" id="EDQ33674.2"/>
    </source>
</evidence>
<dbReference type="PANTHER" id="PTHR30441">
    <property type="entry name" value="DUF748 DOMAIN-CONTAINING PROTEIN"/>
    <property type="match status" value="1"/>
</dbReference>
<reference evidence="3 4" key="1">
    <citation type="submission" date="2007-10" db="EMBL/GenBank/DDBJ databases">
        <authorList>
            <person name="Wagner-Dobler I."/>
            <person name="Ferriera S."/>
            <person name="Johnson J."/>
            <person name="Kravitz S."/>
            <person name="Beeson K."/>
            <person name="Sutton G."/>
            <person name="Rogers Y.-H."/>
            <person name="Friedman R."/>
            <person name="Frazier M."/>
            <person name="Venter J.C."/>
        </authorList>
    </citation>
    <scope>NUCLEOTIDE SEQUENCE [LARGE SCALE GENOMIC DNA]</scope>
    <source>
        <strain evidence="3 4">DFL-43</strain>
    </source>
</reference>
<sequence length="1215" mass="125691">MTISRFSMDAELAPFLSGEVRIIDMRVENPDVAVRILEDGSLDWALKRKPTTPGDTVVLENVTVNNANITIVDEQNGRTHQIRDINARVKAGSLSGPWVIEAEGAIAGQRGGVSISTGLARDDGSIRMRMRVAPDQWPVFLETEGEARIADSKPLYDGLFNFSAFPDDNGAGTSPVRPLIVAKGDFAATNERLSIEEWRAEIGLSDDPYIVTGQATIDTGPNPDFLLIADGQQINMDRLGADQAQGDTQSAAADATVAPVSLAERFAVFNALIDRLPPPPLPGRISLNLPAIVAGGTTLREIQLQARPDGAAWLIDSFSANLPGRTVVEARGRLASGADANFNGSLTVASNQPSGLANWLVGEVDPVIRRLGAAGFSANVSLSAALQRFEALEVAIGPALLKGRLEQQLPANGRPSLSLELSGDTFDVEAARALAVLAGGGEDQGGLLTNYNVAARINADTLTLGAYSASGVETSLIWRDGELTLDRVTFEDLAGAAGSFSATLTGIDETPTGVIEGQINAASADGLFRLADRLTGGHSLVRRLGANSYAFDALDANIKLEFDPGAGTALRVDGTAGGGGIAVTATGSGLIPGGAGPRAITLRLDNPELYRVLEQAGFAVLPLEGEGPAQLTMNASAESGDGDLRIDAALASPGVSLTLDGNGAISADGLATGLFDVGLEAQDIEPFAILFSLPLPQAGAGSDMSMTASLGLDGTTVVLSGLEGTVAGNTFSGLLSFNRGSDPLSGDGRLKVDQAGLDWLGELALGPSLGAESGGSDGAAWSSVPFLPPSATMPEMRIALQAGRIDLGRAGIATDFSAELNTGNGAVALLGVDGRWFGGRLGGDMTLTNSDGTAFLLGRVRVSGADLSALDRAIHGKAALGGTFDADVSLEGTGSSIRDLVASLAGGGEFVISDLVVEGIDPGAFPRITGAADREGFEIDTSTVSTMVAGFMTGGEVRAETLKLPFTLTGGVMRFSNTEFTDGDATLSGDARVDLLGLRLQSDWRLAFEPGVEAIAGGDPSVVLGVNGLLVDPALSIDAAQMSTYLSMRAFERERREVELLQAGVVEKQRLRREVALLNERQAQRLAAEEAARLAAEEAERLAAEEAARLAAEVSEMLAAEEARRASEAAAAAEEAAIRAAEEAAIEGTQEESGDPPLIERRPLPAPSAGAAPDPLPEPPSALANEPAPSSLPQLRFENLPGVGDPIRSLIAPDG</sequence>
<gene>
    <name evidence="3" type="ORF">HPDFL43_04455</name>
</gene>